<dbReference type="NCBIfam" id="TIGR01525">
    <property type="entry name" value="ATPase-IB_hvy"/>
    <property type="match status" value="1"/>
</dbReference>
<evidence type="ECO:0000256" key="5">
    <source>
        <dbReference type="ARBA" id="ARBA00022989"/>
    </source>
</evidence>
<evidence type="ECO:0000313" key="11">
    <source>
        <dbReference type="Proteomes" id="UP000198577"/>
    </source>
</evidence>
<evidence type="ECO:0000256" key="9">
    <source>
        <dbReference type="RuleBase" id="RU362081"/>
    </source>
</evidence>
<comment type="catalytic activity">
    <reaction evidence="8">
        <text>Cd(2+)(in) + ATP + H2O = Cd(2+)(out) + ADP + phosphate + H(+)</text>
        <dbReference type="Rhea" id="RHEA:12132"/>
        <dbReference type="ChEBI" id="CHEBI:15377"/>
        <dbReference type="ChEBI" id="CHEBI:15378"/>
        <dbReference type="ChEBI" id="CHEBI:30616"/>
        <dbReference type="ChEBI" id="CHEBI:43474"/>
        <dbReference type="ChEBI" id="CHEBI:48775"/>
        <dbReference type="ChEBI" id="CHEBI:456216"/>
        <dbReference type="EC" id="7.2.2.21"/>
    </reaction>
</comment>
<keyword evidence="4 9" id="KW-0812">Transmembrane</keyword>
<dbReference type="STRING" id="937334.SAMN05444406_11234"/>
<dbReference type="Proteomes" id="UP000198577">
    <property type="component" value="Unassembled WGS sequence"/>
</dbReference>
<dbReference type="GO" id="GO:0005886">
    <property type="term" value="C:plasma membrane"/>
    <property type="evidence" value="ECO:0007669"/>
    <property type="project" value="UniProtKB-SubCell"/>
</dbReference>
<dbReference type="GO" id="GO:0008551">
    <property type="term" value="F:P-type cadmium transporter activity"/>
    <property type="evidence" value="ECO:0007669"/>
    <property type="project" value="UniProtKB-EC"/>
</dbReference>
<dbReference type="PANTHER" id="PTHR48085:SF5">
    <property type="entry name" value="CADMIUM_ZINC-TRANSPORTING ATPASE HMA4-RELATED"/>
    <property type="match status" value="1"/>
</dbReference>
<evidence type="ECO:0000256" key="7">
    <source>
        <dbReference type="ARBA" id="ARBA00039103"/>
    </source>
</evidence>
<proteinExistence type="inferred from homology"/>
<evidence type="ECO:0000256" key="1">
    <source>
        <dbReference type="ARBA" id="ARBA00004370"/>
    </source>
</evidence>
<dbReference type="InterPro" id="IPR023298">
    <property type="entry name" value="ATPase_P-typ_TM_dom_sf"/>
</dbReference>
<organism evidence="10 11">
    <name type="scientific">Caldicoprobacter faecalis</name>
    <dbReference type="NCBI Taxonomy" id="937334"/>
    <lineage>
        <taxon>Bacteria</taxon>
        <taxon>Bacillati</taxon>
        <taxon>Bacillota</taxon>
        <taxon>Clostridia</taxon>
        <taxon>Caldicoprobacterales</taxon>
        <taxon>Caldicoprobacteraceae</taxon>
        <taxon>Caldicoprobacter</taxon>
    </lineage>
</organism>
<dbReference type="Gene3D" id="3.40.50.1000">
    <property type="entry name" value="HAD superfamily/HAD-like"/>
    <property type="match status" value="1"/>
</dbReference>
<evidence type="ECO:0000256" key="2">
    <source>
        <dbReference type="ARBA" id="ARBA00006024"/>
    </source>
</evidence>
<evidence type="ECO:0000256" key="3">
    <source>
        <dbReference type="ARBA" id="ARBA00022539"/>
    </source>
</evidence>
<dbReference type="InterPro" id="IPR051014">
    <property type="entry name" value="Cation_Transport_ATPase_IB"/>
</dbReference>
<evidence type="ECO:0000256" key="6">
    <source>
        <dbReference type="ARBA" id="ARBA00023136"/>
    </source>
</evidence>
<dbReference type="EMBL" id="FOXR01000012">
    <property type="protein sequence ID" value="SFQ09979.1"/>
    <property type="molecule type" value="Genomic_DNA"/>
</dbReference>
<dbReference type="Gene3D" id="3.40.1110.10">
    <property type="entry name" value="Calcium-transporting ATPase, cytoplasmic domain N"/>
    <property type="match status" value="1"/>
</dbReference>
<evidence type="ECO:0000313" key="10">
    <source>
        <dbReference type="EMBL" id="SFQ09979.1"/>
    </source>
</evidence>
<dbReference type="InterPro" id="IPR036412">
    <property type="entry name" value="HAD-like_sf"/>
</dbReference>
<comment type="similarity">
    <text evidence="2 9">Belongs to the cation transport ATPase (P-type) (TC 3.A.3) family. Type IB subfamily.</text>
</comment>
<evidence type="ECO:0000256" key="8">
    <source>
        <dbReference type="ARBA" id="ARBA00049338"/>
    </source>
</evidence>
<name>A0A1I5VR48_9FIRM</name>
<dbReference type="PROSITE" id="PS00154">
    <property type="entry name" value="ATPASE_E1_E2"/>
    <property type="match status" value="1"/>
</dbReference>
<dbReference type="GO" id="GO:0046872">
    <property type="term" value="F:metal ion binding"/>
    <property type="evidence" value="ECO:0007669"/>
    <property type="project" value="UniProtKB-KW"/>
</dbReference>
<dbReference type="InterPro" id="IPR023214">
    <property type="entry name" value="HAD_sf"/>
</dbReference>
<accession>A0A1I5VR48</accession>
<dbReference type="InterPro" id="IPR027256">
    <property type="entry name" value="P-typ_ATPase_IB"/>
</dbReference>
<comment type="caution">
    <text evidence="9">Lacks conserved residue(s) required for the propagation of feature annotation.</text>
</comment>
<keyword evidence="5 9" id="KW-1133">Transmembrane helix</keyword>
<protein>
    <recommendedName>
        <fullName evidence="7">Cd(2+)-exporting ATPase</fullName>
        <ecNumber evidence="7">7.2.2.21</ecNumber>
    </recommendedName>
</protein>
<dbReference type="SUPFAM" id="SSF56784">
    <property type="entry name" value="HAD-like"/>
    <property type="match status" value="1"/>
</dbReference>
<feature type="transmembrane region" description="Helical" evidence="9">
    <location>
        <begin position="353"/>
        <end position="372"/>
    </location>
</feature>
<dbReference type="GO" id="GO:0016887">
    <property type="term" value="F:ATP hydrolysis activity"/>
    <property type="evidence" value="ECO:0007669"/>
    <property type="project" value="InterPro"/>
</dbReference>
<dbReference type="NCBIfam" id="TIGR01494">
    <property type="entry name" value="ATPase_P-type"/>
    <property type="match status" value="1"/>
</dbReference>
<feature type="transmembrane region" description="Helical" evidence="9">
    <location>
        <begin position="327"/>
        <end position="347"/>
    </location>
</feature>
<dbReference type="GO" id="GO:0005524">
    <property type="term" value="F:ATP binding"/>
    <property type="evidence" value="ECO:0007669"/>
    <property type="project" value="UniProtKB-UniRule"/>
</dbReference>
<dbReference type="InterPro" id="IPR023299">
    <property type="entry name" value="ATPase_P-typ_cyto_dom_N"/>
</dbReference>
<gene>
    <name evidence="10" type="ORF">SAMN05444406_11234</name>
</gene>
<keyword evidence="9" id="KW-1003">Cell membrane</keyword>
<dbReference type="PRINTS" id="PR00119">
    <property type="entry name" value="CATATPASE"/>
</dbReference>
<keyword evidence="9" id="KW-0547">Nucleotide-binding</keyword>
<feature type="transmembrane region" description="Helical" evidence="9">
    <location>
        <begin position="27"/>
        <end position="52"/>
    </location>
</feature>
<reference evidence="10 11" key="1">
    <citation type="submission" date="2016-10" db="EMBL/GenBank/DDBJ databases">
        <authorList>
            <person name="de Groot N.N."/>
        </authorList>
    </citation>
    <scope>NUCLEOTIDE SEQUENCE [LARGE SCALE GENOMIC DNA]</scope>
    <source>
        <strain evidence="10 11">DSM 20678</strain>
    </source>
</reference>
<evidence type="ECO:0000256" key="4">
    <source>
        <dbReference type="ARBA" id="ARBA00022692"/>
    </source>
</evidence>
<dbReference type="SUPFAM" id="SSF81665">
    <property type="entry name" value="Calcium ATPase, transmembrane domain M"/>
    <property type="match status" value="1"/>
</dbReference>
<comment type="subcellular location">
    <subcellularLocation>
        <location evidence="9">Cell membrane</location>
    </subcellularLocation>
    <subcellularLocation>
        <location evidence="1">Membrane</location>
    </subcellularLocation>
</comment>
<dbReference type="InterPro" id="IPR001757">
    <property type="entry name" value="P_typ_ATPase"/>
</dbReference>
<dbReference type="AlphaFoldDB" id="A0A1I5VR48"/>
<dbReference type="Pfam" id="PF00702">
    <property type="entry name" value="Hydrolase"/>
    <property type="match status" value="1"/>
</dbReference>
<keyword evidence="3" id="KW-0104">Cadmium</keyword>
<dbReference type="InterPro" id="IPR018303">
    <property type="entry name" value="ATPase_P-typ_P_site"/>
</dbReference>
<keyword evidence="9" id="KW-0479">Metal-binding</keyword>
<sequence length="389" mass="41991">MVLVVASIAIIPPLLWRQPFDEWVYRALVFLVVSCPCALVISIPVGFFGGLGGASRNGILVKGGQYLEALGNVDTVVFDKTGTLTKGVKVAKVVPMADMTREELLDYAALAESYSNHPIALSIVEAYGKPLDRQRVDEYTEIPGYGVKARIRGRQVLVGTAGLLKQHGVTCPEVELAYTAVHLSIDGQYAGYIIIEDELKEDSKQAINDLKRMGVKRTDMFTGDNYHIGLKVGQNLGLDEVYAELLPHQKVEKLETIEKTKATRKGKVVFVGDGINDAPVLARVDVGVAMGELGSDAAIEAADVVLMTDESSKLVTAIMIASRTKRIVWQNIIMALGVKGLVLLLGAAGTTSMWEAVFADVGVAILSILNAMRVIKKPRSHRCDEATAA</sequence>
<keyword evidence="6 9" id="KW-0472">Membrane</keyword>
<keyword evidence="9" id="KW-0067">ATP-binding</keyword>
<dbReference type="NCBIfam" id="TIGR01512">
    <property type="entry name" value="ATPase-IB2_Cd"/>
    <property type="match status" value="1"/>
</dbReference>
<keyword evidence="11" id="KW-1185">Reference proteome</keyword>
<dbReference type="PANTHER" id="PTHR48085">
    <property type="entry name" value="CADMIUM/ZINC-TRANSPORTING ATPASE HMA2-RELATED"/>
    <property type="match status" value="1"/>
</dbReference>
<dbReference type="EC" id="7.2.2.21" evidence="7"/>